<reference evidence="1" key="1">
    <citation type="submission" date="2020-09" db="EMBL/GenBank/DDBJ databases">
        <title>Genome seq and assembly of Devosia sp.</title>
        <authorList>
            <person name="Chhetri G."/>
        </authorList>
    </citation>
    <scope>NUCLEOTIDE SEQUENCE</scope>
    <source>
        <strain evidence="1">PTR5</strain>
    </source>
</reference>
<comment type="caution">
    <text evidence="1">The sequence shown here is derived from an EMBL/GenBank/DDBJ whole genome shotgun (WGS) entry which is preliminary data.</text>
</comment>
<organism evidence="1 2">
    <name type="scientific">Devosia oryzisoli</name>
    <dbReference type="NCBI Taxonomy" id="2774138"/>
    <lineage>
        <taxon>Bacteria</taxon>
        <taxon>Pseudomonadati</taxon>
        <taxon>Pseudomonadota</taxon>
        <taxon>Alphaproteobacteria</taxon>
        <taxon>Hyphomicrobiales</taxon>
        <taxon>Devosiaceae</taxon>
        <taxon>Devosia</taxon>
    </lineage>
</organism>
<dbReference type="Proteomes" id="UP000654108">
    <property type="component" value="Unassembled WGS sequence"/>
</dbReference>
<evidence type="ECO:0008006" key="3">
    <source>
        <dbReference type="Google" id="ProtNLM"/>
    </source>
</evidence>
<keyword evidence="2" id="KW-1185">Reference proteome</keyword>
<accession>A0A927IRX1</accession>
<name>A0A927IRX1_9HYPH</name>
<dbReference type="AlphaFoldDB" id="A0A927IRX1"/>
<dbReference type="InterPro" id="IPR015797">
    <property type="entry name" value="NUDIX_hydrolase-like_dom_sf"/>
</dbReference>
<proteinExistence type="predicted"/>
<dbReference type="Gene3D" id="3.90.79.10">
    <property type="entry name" value="Nucleoside Triphosphate Pyrophosphohydrolase"/>
    <property type="match status" value="1"/>
</dbReference>
<dbReference type="RefSeq" id="WP_210316176.1">
    <property type="nucleotide sequence ID" value="NZ_JACYFU010000001.1"/>
</dbReference>
<protein>
    <recommendedName>
        <fullName evidence="3">NUDIX hydrolase</fullName>
    </recommendedName>
</protein>
<dbReference type="SUPFAM" id="SSF55811">
    <property type="entry name" value="Nudix"/>
    <property type="match status" value="1"/>
</dbReference>
<evidence type="ECO:0000313" key="2">
    <source>
        <dbReference type="Proteomes" id="UP000654108"/>
    </source>
</evidence>
<dbReference type="EMBL" id="JACYFU010000001">
    <property type="protein sequence ID" value="MBD8064232.1"/>
    <property type="molecule type" value="Genomic_DNA"/>
</dbReference>
<evidence type="ECO:0000313" key="1">
    <source>
        <dbReference type="EMBL" id="MBD8064232.1"/>
    </source>
</evidence>
<sequence>MRDCVVSITDVDIRLAPGPWPMPQALRASVPERWAAMRAANPHLWEGRILSVAGVEVDEQAVLRGTALEDAYSAFLTWREAGFPDIGLRNLFGSALILTSDGFLLLGKMGGHTANAGRVYPPGGSLEPRDVQSNGAVDVFGSIALEITEETGLTIDEARLGQRVAIFDGPRISVGQALHFAEDRHTLVARIRRTLDAQEHRELDDVVPVRTVADAEAAGEVPPYVRLLLDALSSGRLVL</sequence>
<gene>
    <name evidence="1" type="ORF">IC608_01915</name>
</gene>